<name>A0AAV0XHM2_9HEMI</name>
<protein>
    <submittedName>
        <fullName evidence="1">Uncharacterized protein</fullName>
    </submittedName>
</protein>
<keyword evidence="2" id="KW-1185">Reference proteome</keyword>
<dbReference type="EMBL" id="CARXXK010000004">
    <property type="protein sequence ID" value="CAI6367071.1"/>
    <property type="molecule type" value="Genomic_DNA"/>
</dbReference>
<accession>A0AAV0XHM2</accession>
<evidence type="ECO:0000313" key="1">
    <source>
        <dbReference type="EMBL" id="CAI6367071.1"/>
    </source>
</evidence>
<dbReference type="AlphaFoldDB" id="A0AAV0XHM2"/>
<reference evidence="1 2" key="1">
    <citation type="submission" date="2023-01" db="EMBL/GenBank/DDBJ databases">
        <authorList>
            <person name="Whitehead M."/>
        </authorList>
    </citation>
    <scope>NUCLEOTIDE SEQUENCE [LARGE SCALE GENOMIC DNA]</scope>
</reference>
<sequence>MGWPGWPPTLTWSAWPIFIKPGQWKLLFGGFPGHPTAPRRRLSPWLNCTTVVKLKRHNVGRLVCQLRPVYTRFGAGAPKELDVADVRLNRRS</sequence>
<dbReference type="Proteomes" id="UP001160148">
    <property type="component" value="Unassembled WGS sequence"/>
</dbReference>
<organism evidence="1 2">
    <name type="scientific">Macrosiphum euphorbiae</name>
    <name type="common">potato aphid</name>
    <dbReference type="NCBI Taxonomy" id="13131"/>
    <lineage>
        <taxon>Eukaryota</taxon>
        <taxon>Metazoa</taxon>
        <taxon>Ecdysozoa</taxon>
        <taxon>Arthropoda</taxon>
        <taxon>Hexapoda</taxon>
        <taxon>Insecta</taxon>
        <taxon>Pterygota</taxon>
        <taxon>Neoptera</taxon>
        <taxon>Paraneoptera</taxon>
        <taxon>Hemiptera</taxon>
        <taxon>Sternorrhyncha</taxon>
        <taxon>Aphidomorpha</taxon>
        <taxon>Aphidoidea</taxon>
        <taxon>Aphididae</taxon>
        <taxon>Macrosiphini</taxon>
        <taxon>Macrosiphum</taxon>
    </lineage>
</organism>
<comment type="caution">
    <text evidence="1">The sequence shown here is derived from an EMBL/GenBank/DDBJ whole genome shotgun (WGS) entry which is preliminary data.</text>
</comment>
<evidence type="ECO:0000313" key="2">
    <source>
        <dbReference type="Proteomes" id="UP001160148"/>
    </source>
</evidence>
<gene>
    <name evidence="1" type="ORF">MEUPH1_LOCUS21587</name>
</gene>
<proteinExistence type="predicted"/>